<dbReference type="EMBL" id="BMQA01000050">
    <property type="protein sequence ID" value="GGJ56046.1"/>
    <property type="molecule type" value="Genomic_DNA"/>
</dbReference>
<evidence type="ECO:0000313" key="2">
    <source>
        <dbReference type="Proteomes" id="UP000657574"/>
    </source>
</evidence>
<reference evidence="1" key="2">
    <citation type="submission" date="2020-09" db="EMBL/GenBank/DDBJ databases">
        <authorList>
            <person name="Sun Q."/>
            <person name="Ohkuma M."/>
        </authorList>
    </citation>
    <scope>NUCLEOTIDE SEQUENCE</scope>
    <source>
        <strain evidence="1">JCM 3086</strain>
    </source>
</reference>
<dbReference type="RefSeq" id="WP_189316106.1">
    <property type="nucleotide sequence ID" value="NZ_BMQA01000050.1"/>
</dbReference>
<dbReference type="AlphaFoldDB" id="A0A917LAJ2"/>
<dbReference type="Proteomes" id="UP000657574">
    <property type="component" value="Unassembled WGS sequence"/>
</dbReference>
<accession>A0A917LAJ2</accession>
<comment type="caution">
    <text evidence="1">The sequence shown here is derived from an EMBL/GenBank/DDBJ whole genome shotgun (WGS) entry which is preliminary data.</text>
</comment>
<reference evidence="1" key="1">
    <citation type="journal article" date="2014" name="Int. J. Syst. Evol. Microbiol.">
        <title>Complete genome sequence of Corynebacterium casei LMG S-19264T (=DSM 44701T), isolated from a smear-ripened cheese.</title>
        <authorList>
            <consortium name="US DOE Joint Genome Institute (JGI-PGF)"/>
            <person name="Walter F."/>
            <person name="Albersmeier A."/>
            <person name="Kalinowski J."/>
            <person name="Ruckert C."/>
        </authorList>
    </citation>
    <scope>NUCLEOTIDE SEQUENCE</scope>
    <source>
        <strain evidence="1">JCM 3086</strain>
    </source>
</reference>
<proteinExistence type="predicted"/>
<sequence>MGFSGHLVFGRSERSLLEASAFNGIHRELKETVHAWPPRPQGWQTLQLDHGLWEEEDLCALVECTGQAACVADVYDSDVALVTGMSADGQNWQACLNLQVAAALWAEEPEDLYDQSMWVNTPEFNEAVQRKRAELDAEVPTSAQGALAWAAAAGVGDAAGQSEIEDLLRSQQTFVEELFDALLDRLGFPEAAQR</sequence>
<protein>
    <submittedName>
        <fullName evidence="1">Uncharacterized protein</fullName>
    </submittedName>
</protein>
<evidence type="ECO:0000313" key="1">
    <source>
        <dbReference type="EMBL" id="GGJ56046.1"/>
    </source>
</evidence>
<name>A0A917LAJ2_9ACTN</name>
<organism evidence="1 2">
    <name type="scientific">Streptomyces brasiliensis</name>
    <dbReference type="NCBI Taxonomy" id="1954"/>
    <lineage>
        <taxon>Bacteria</taxon>
        <taxon>Bacillati</taxon>
        <taxon>Actinomycetota</taxon>
        <taxon>Actinomycetes</taxon>
        <taxon>Kitasatosporales</taxon>
        <taxon>Streptomycetaceae</taxon>
        <taxon>Streptomyces</taxon>
    </lineage>
</organism>
<gene>
    <name evidence="1" type="ORF">GCM10010121_078290</name>
</gene>
<keyword evidence="2" id="KW-1185">Reference proteome</keyword>